<feature type="region of interest" description="Disordered" evidence="2">
    <location>
        <begin position="114"/>
        <end position="133"/>
    </location>
</feature>
<keyword evidence="1" id="KW-0862">Zinc</keyword>
<dbReference type="AlphaFoldDB" id="A0AAV6X568"/>
<dbReference type="PANTHER" id="PTHR47531:SF2">
    <property type="entry name" value="RING_U-BOX SUPERFAMILY PROTEIN"/>
    <property type="match status" value="1"/>
</dbReference>
<dbReference type="Proteomes" id="UP000826271">
    <property type="component" value="Unassembled WGS sequence"/>
</dbReference>
<sequence length="589" mass="65868">MGLSSSKHNADGSSPPPPQPSSSSSGVVRRSRSSRSRVLKSSCLRSHRAGDDDDPQVSKCPSEENGKTDSCPSENKSGPCQASAECYRTDKAEQSDDMNCINSGINLHEWGESSFNDTSEGSTSRAFSSRSLNPPSRFLSRFSFYPGNLSFRLSRANSLGSGRSYPASARSFTIANEDEECVHPTGGSINRNDSRQQGCDFFPACFSNRSPRTRDDPNFSNNFQDNQELNSGHDSMMNRNDTRVDYTPNLFSPVNHNNSDGAGIGHADRRVAAREPVERNVRFSRTLSVGRLRDRVLRRTAPADLDLYHFQQDGEVRHTRHVNGRPGLGHAEVGATSVDNNFSETVSSDNVSSSFSDPFYGSQNHVHETPRARETRYRDLLEHRSNFLERRRRIRSQVLDEIHQQSVVLSSRPSVSSIGSVPAPNEVVDSLPLKIFSKLKKKSTDDAAQCYICLVEYEDGDSMRILPCHHEFHRACVDKWLKEIHSLLISGDEDMHMEQSGDDPLQQAAAEVRETKVSYRESLMGSKGEERTHESEFSFCQSGMLNLDKLSLLEPDDEFPFARVEMDTTDKKTADNILVRGPWWSLTII</sequence>
<protein>
    <recommendedName>
        <fullName evidence="3">RING-type domain-containing protein</fullName>
    </recommendedName>
</protein>
<feature type="region of interest" description="Disordered" evidence="2">
    <location>
        <begin position="213"/>
        <end position="236"/>
    </location>
</feature>
<evidence type="ECO:0000313" key="5">
    <source>
        <dbReference type="Proteomes" id="UP000826271"/>
    </source>
</evidence>
<dbReference type="FunFam" id="3.30.40.10:FF:000388">
    <property type="entry name" value="Putative RING zinc finger domain superfamily protein"/>
    <property type="match status" value="1"/>
</dbReference>
<dbReference type="InterPro" id="IPR001841">
    <property type="entry name" value="Znf_RING"/>
</dbReference>
<feature type="compositionally biased region" description="Polar residues" evidence="2">
    <location>
        <begin position="68"/>
        <end position="80"/>
    </location>
</feature>
<feature type="domain" description="RING-type" evidence="3">
    <location>
        <begin position="450"/>
        <end position="480"/>
    </location>
</feature>
<gene>
    <name evidence="4" type="ORF">BUALT_Bualt10G0081900</name>
</gene>
<dbReference type="GO" id="GO:0008270">
    <property type="term" value="F:zinc ion binding"/>
    <property type="evidence" value="ECO:0007669"/>
    <property type="project" value="UniProtKB-KW"/>
</dbReference>
<keyword evidence="1" id="KW-0863">Zinc-finger</keyword>
<keyword evidence="1" id="KW-0479">Metal-binding</keyword>
<proteinExistence type="predicted"/>
<comment type="caution">
    <text evidence="4">The sequence shown here is derived from an EMBL/GenBank/DDBJ whole genome shotgun (WGS) entry which is preliminary data.</text>
</comment>
<reference evidence="4" key="1">
    <citation type="submission" date="2019-10" db="EMBL/GenBank/DDBJ databases">
        <authorList>
            <person name="Zhang R."/>
            <person name="Pan Y."/>
            <person name="Wang J."/>
            <person name="Ma R."/>
            <person name="Yu S."/>
        </authorList>
    </citation>
    <scope>NUCLEOTIDE SEQUENCE</scope>
    <source>
        <strain evidence="4">LA-IB0</strain>
        <tissue evidence="4">Leaf</tissue>
    </source>
</reference>
<dbReference type="Gene3D" id="3.30.40.10">
    <property type="entry name" value="Zinc/RING finger domain, C3HC4 (zinc finger)"/>
    <property type="match status" value="1"/>
</dbReference>
<dbReference type="Pfam" id="PF13639">
    <property type="entry name" value="zf-RING_2"/>
    <property type="match status" value="1"/>
</dbReference>
<feature type="compositionally biased region" description="Basic residues" evidence="2">
    <location>
        <begin position="29"/>
        <end position="38"/>
    </location>
</feature>
<evidence type="ECO:0000259" key="3">
    <source>
        <dbReference type="PROSITE" id="PS50089"/>
    </source>
</evidence>
<dbReference type="PANTHER" id="PTHR47531">
    <property type="entry name" value="RING/U-BOX SUPERFAMILY PROTEIN"/>
    <property type="match status" value="1"/>
</dbReference>
<feature type="region of interest" description="Disordered" evidence="2">
    <location>
        <begin position="1"/>
        <end position="81"/>
    </location>
</feature>
<name>A0AAV6X568_9LAMI</name>
<keyword evidence="5" id="KW-1185">Reference proteome</keyword>
<evidence type="ECO:0000256" key="2">
    <source>
        <dbReference type="SAM" id="MobiDB-lite"/>
    </source>
</evidence>
<feature type="compositionally biased region" description="Polar residues" evidence="2">
    <location>
        <begin position="218"/>
        <end position="236"/>
    </location>
</feature>
<evidence type="ECO:0000256" key="1">
    <source>
        <dbReference type="PROSITE-ProRule" id="PRU00175"/>
    </source>
</evidence>
<evidence type="ECO:0000313" key="4">
    <source>
        <dbReference type="EMBL" id="KAG8375259.1"/>
    </source>
</evidence>
<dbReference type="SUPFAM" id="SSF57850">
    <property type="entry name" value="RING/U-box"/>
    <property type="match status" value="1"/>
</dbReference>
<dbReference type="EMBL" id="WHWC01000010">
    <property type="protein sequence ID" value="KAG8375259.1"/>
    <property type="molecule type" value="Genomic_DNA"/>
</dbReference>
<dbReference type="InterPro" id="IPR013083">
    <property type="entry name" value="Znf_RING/FYVE/PHD"/>
</dbReference>
<organism evidence="4 5">
    <name type="scientific">Buddleja alternifolia</name>
    <dbReference type="NCBI Taxonomy" id="168488"/>
    <lineage>
        <taxon>Eukaryota</taxon>
        <taxon>Viridiplantae</taxon>
        <taxon>Streptophyta</taxon>
        <taxon>Embryophyta</taxon>
        <taxon>Tracheophyta</taxon>
        <taxon>Spermatophyta</taxon>
        <taxon>Magnoliopsida</taxon>
        <taxon>eudicotyledons</taxon>
        <taxon>Gunneridae</taxon>
        <taxon>Pentapetalae</taxon>
        <taxon>asterids</taxon>
        <taxon>lamiids</taxon>
        <taxon>Lamiales</taxon>
        <taxon>Scrophulariaceae</taxon>
        <taxon>Buddlejeae</taxon>
        <taxon>Buddleja</taxon>
    </lineage>
</organism>
<dbReference type="PROSITE" id="PS50089">
    <property type="entry name" value="ZF_RING_2"/>
    <property type="match status" value="1"/>
</dbReference>
<accession>A0AAV6X568</accession>